<evidence type="ECO:0000256" key="2">
    <source>
        <dbReference type="ARBA" id="ARBA00023109"/>
    </source>
</evidence>
<evidence type="ECO:0000256" key="1">
    <source>
        <dbReference type="ARBA" id="ARBA00022705"/>
    </source>
</evidence>
<dbReference type="Proteomes" id="UP000201907">
    <property type="component" value="Segment"/>
</dbReference>
<keyword evidence="6" id="KW-1185">Reference proteome</keyword>
<dbReference type="InterPro" id="IPR043502">
    <property type="entry name" value="DNA/RNA_pol_sf"/>
</dbReference>
<dbReference type="GO" id="GO:0039693">
    <property type="term" value="P:viral DNA genome replication"/>
    <property type="evidence" value="ECO:0007669"/>
    <property type="project" value="UniProtKB-KW"/>
</dbReference>
<dbReference type="PANTHER" id="PTHR10133:SF27">
    <property type="entry name" value="DNA POLYMERASE NU"/>
    <property type="match status" value="1"/>
</dbReference>
<dbReference type="SMART" id="SM00482">
    <property type="entry name" value="POLAc"/>
    <property type="match status" value="1"/>
</dbReference>
<dbReference type="GO" id="GO:0006261">
    <property type="term" value="P:DNA-templated DNA replication"/>
    <property type="evidence" value="ECO:0007669"/>
    <property type="project" value="InterPro"/>
</dbReference>
<keyword evidence="1" id="KW-0235">DNA replication</keyword>
<dbReference type="SUPFAM" id="SSF56672">
    <property type="entry name" value="DNA/RNA polymerases"/>
    <property type="match status" value="1"/>
</dbReference>
<organism evidence="5 6">
    <name type="scientific">Pseudomonas phage YMC11/06/C171_PPU_BP</name>
    <dbReference type="NCBI Taxonomy" id="1777063"/>
    <lineage>
        <taxon>Viruses</taxon>
        <taxon>Duplodnaviria</taxon>
        <taxon>Heunggongvirae</taxon>
        <taxon>Uroviricota</taxon>
        <taxon>Caudoviricetes</taxon>
        <taxon>Autographivirales</taxon>
        <taxon>Autoscriptoviridae</taxon>
        <taxon>Corkvirinae</taxon>
        <taxon>Kantovirus</taxon>
        <taxon>Kantovirus C171</taxon>
    </lineage>
</organism>
<dbReference type="OrthoDB" id="308at10239"/>
<reference evidence="5 6" key="1">
    <citation type="submission" date="2015-12" db="EMBL/GenBank/DDBJ databases">
        <title>Complete Genome Sequence of the Pseudomonas putida phage YMC11/06/C171_PPU_BP.</title>
        <authorList>
            <person name="Jeon J."/>
            <person name="Yong D."/>
            <person name="Lee K."/>
        </authorList>
    </citation>
    <scope>NUCLEOTIDE SEQUENCE [LARGE SCALE GENOMIC DNA]</scope>
</reference>
<feature type="region of interest" description="Disordered" evidence="3">
    <location>
        <begin position="456"/>
        <end position="481"/>
    </location>
</feature>
<dbReference type="Gene3D" id="3.30.70.370">
    <property type="match status" value="1"/>
</dbReference>
<accession>A0A127KNK0</accession>
<name>A0A127KNK0_9CAUD</name>
<keyword evidence="2" id="KW-1194">Viral DNA replication</keyword>
<feature type="compositionally biased region" description="Polar residues" evidence="3">
    <location>
        <begin position="456"/>
        <end position="469"/>
    </location>
</feature>
<dbReference type="PRINTS" id="PR00868">
    <property type="entry name" value="DNAPOLI"/>
</dbReference>
<dbReference type="GO" id="GO:0003887">
    <property type="term" value="F:DNA-directed DNA polymerase activity"/>
    <property type="evidence" value="ECO:0007669"/>
    <property type="project" value="InterPro"/>
</dbReference>
<dbReference type="GO" id="GO:0006302">
    <property type="term" value="P:double-strand break repair"/>
    <property type="evidence" value="ECO:0007669"/>
    <property type="project" value="TreeGrafter"/>
</dbReference>
<gene>
    <name evidence="5" type="ORF">C171_00300</name>
</gene>
<dbReference type="PANTHER" id="PTHR10133">
    <property type="entry name" value="DNA POLYMERASE I"/>
    <property type="match status" value="1"/>
</dbReference>
<dbReference type="InterPro" id="IPR002298">
    <property type="entry name" value="DNA_polymerase_A"/>
</dbReference>
<dbReference type="GeneID" id="28802005"/>
<protein>
    <submittedName>
        <fullName evidence="5">Putative DNA polymerase</fullName>
    </submittedName>
</protein>
<dbReference type="KEGG" id="vg:28802005"/>
<dbReference type="EMBL" id="KU310944">
    <property type="protein sequence ID" value="AMO43654.1"/>
    <property type="molecule type" value="Genomic_DNA"/>
</dbReference>
<sequence length="784" mass="89207">MYKIFITDLETENKPWYGQIASPFNPENYIVAPGWRVDTVHDDGSVEVGETKWRYFASAEEADAGADWFDELEGCAIMVAHNSMFEQKWFLSKYRERFEAFLKAGGRLACTQMAEYLITAQQELYPSLDETAVKYGGTHKVDGVKILWEQGYLTSQIDKDLLIEYLAGPSGDIDNTALTFYGQQEKLAEMGMTDMYWERCDSKLAFGYCEWFGLHVDPEVAERNRAAQEAEIAEMRAKLNELLPKDMPDWIEFSWTSRYDVSALIYGGPVKGRFKGPYDPPQYVKADYVKTTDGATFLLEEMDTVTLDAGADWERYKSGKNKGQVKVFREDTDEEKLKWHEGSYLMPGLVDLKSLPDVISSKYLGKRAEFRGAQTLCDGVTPVYSTAEEALKGLKNYVPEVKIMVDLAKLEKDTGTYYLRTEYDADGNVKEVKGMLQYVQKEDNIVHHSLNTEATVTTRLSSSRPNLQNLPRADEDADGEAKSRVKEMFTSRFGPQGRIIEVDYSALEVVMLCAMTKDMDLLKLLQAGTDMHCYRLAFQLGEPYEEVLAKVKDESHPEHGKYKALRSNIKPLSFADQYGASAAGLAFNTGCSLEFAEQFQENEAKLFPISRGYRQVIIDEVNRTGSLPGSIHREMYDNGQWGVYRRGYFTGPSTTRYSFRQQRTWDKELRQEVMAYKPTQMANYPFQGEAGFMMSSSMGRICRWLISVDWFDNQVCLINNVHDAAYLDAANEEVGRVAALGTKRIMEDAPRYLTEMWPAFDMADVPFPAAAEMGANMMEKYHVE</sequence>
<evidence type="ECO:0000256" key="3">
    <source>
        <dbReference type="SAM" id="MobiDB-lite"/>
    </source>
</evidence>
<feature type="domain" description="DNA-directed DNA polymerase family A palm" evidence="4">
    <location>
        <begin position="482"/>
        <end position="733"/>
    </location>
</feature>
<evidence type="ECO:0000313" key="6">
    <source>
        <dbReference type="Proteomes" id="UP000201907"/>
    </source>
</evidence>
<dbReference type="Pfam" id="PF00476">
    <property type="entry name" value="DNA_pol_A"/>
    <property type="match status" value="1"/>
</dbReference>
<evidence type="ECO:0000313" key="5">
    <source>
        <dbReference type="EMBL" id="AMO43654.1"/>
    </source>
</evidence>
<dbReference type="RefSeq" id="YP_009275048.1">
    <property type="nucleotide sequence ID" value="NC_030923.1"/>
</dbReference>
<dbReference type="InterPro" id="IPR001098">
    <property type="entry name" value="DNA-dir_DNA_pol_A_palm_dom"/>
</dbReference>
<dbReference type="GO" id="GO:0003677">
    <property type="term" value="F:DNA binding"/>
    <property type="evidence" value="ECO:0007669"/>
    <property type="project" value="InterPro"/>
</dbReference>
<proteinExistence type="predicted"/>
<dbReference type="Gene3D" id="1.10.150.20">
    <property type="entry name" value="5' to 3' exonuclease, C-terminal subdomain"/>
    <property type="match status" value="1"/>
</dbReference>
<evidence type="ECO:0000259" key="4">
    <source>
        <dbReference type="SMART" id="SM00482"/>
    </source>
</evidence>